<dbReference type="PANTHER" id="PTHR10885">
    <property type="entry name" value="ISOPENTENYL-DIPHOSPHATE DELTA-ISOMERASE"/>
    <property type="match status" value="1"/>
</dbReference>
<dbReference type="AlphaFoldDB" id="A0A6J4P926"/>
<dbReference type="EMBL" id="CADCVB010000018">
    <property type="protein sequence ID" value="CAA9409638.1"/>
    <property type="molecule type" value="Genomic_DNA"/>
</dbReference>
<gene>
    <name evidence="2" type="ORF">AVDCRST_MAG78-312</name>
</gene>
<dbReference type="Gene3D" id="3.90.79.10">
    <property type="entry name" value="Nucleoside Triphosphate Pyrophosphohydrolase"/>
    <property type="match status" value="1"/>
</dbReference>
<dbReference type="PROSITE" id="PS51462">
    <property type="entry name" value="NUDIX"/>
    <property type="match status" value="1"/>
</dbReference>
<proteinExistence type="predicted"/>
<reference evidence="2" key="1">
    <citation type="submission" date="2020-02" db="EMBL/GenBank/DDBJ databases">
        <authorList>
            <person name="Meier V. D."/>
        </authorList>
    </citation>
    <scope>NUCLEOTIDE SEQUENCE</scope>
    <source>
        <strain evidence="2">AVDCRST_MAG78</strain>
    </source>
</reference>
<dbReference type="InterPro" id="IPR000086">
    <property type="entry name" value="NUDIX_hydrolase_dom"/>
</dbReference>
<feature type="domain" description="Nudix hydrolase" evidence="1">
    <location>
        <begin position="29"/>
        <end position="171"/>
    </location>
</feature>
<sequence length="211" mass="23247">MDERIDVLDARGLMTGEVEWKSEAHRLGLWHRCFHCWIVSPETPSGGPYLFVQRRATGKETWPDRLDVTVGGHLGAGEEALEGGLREVEEELGLSVAAGDLIPLGTRKAELEIPAGLDRELQEIFLLVRSLSPKDLRLQEEEVASVVRLRLDDAEALCEGGEVYAEEWPGEEISTVPVRLADFVPGEAGYLLWAARTARDVLAGGRPDARP</sequence>
<evidence type="ECO:0000259" key="1">
    <source>
        <dbReference type="PROSITE" id="PS51462"/>
    </source>
</evidence>
<dbReference type="CDD" id="cd04692">
    <property type="entry name" value="NUDIX_Hydrolase"/>
    <property type="match status" value="1"/>
</dbReference>
<dbReference type="InterPro" id="IPR015797">
    <property type="entry name" value="NUDIX_hydrolase-like_dom_sf"/>
</dbReference>
<evidence type="ECO:0000313" key="2">
    <source>
        <dbReference type="EMBL" id="CAA9409638.1"/>
    </source>
</evidence>
<name>A0A6J4P926_9ACTN</name>
<protein>
    <recommendedName>
        <fullName evidence="1">Nudix hydrolase domain-containing protein</fullName>
    </recommendedName>
</protein>
<dbReference type="SUPFAM" id="SSF55811">
    <property type="entry name" value="Nudix"/>
    <property type="match status" value="1"/>
</dbReference>
<dbReference type="GO" id="GO:0003824">
    <property type="term" value="F:catalytic activity"/>
    <property type="evidence" value="ECO:0007669"/>
    <property type="project" value="UniProtKB-ARBA"/>
</dbReference>
<dbReference type="PANTHER" id="PTHR10885:SF0">
    <property type="entry name" value="ISOPENTENYL-DIPHOSPHATE DELTA-ISOMERASE"/>
    <property type="match status" value="1"/>
</dbReference>
<accession>A0A6J4P926</accession>
<organism evidence="2">
    <name type="scientific">uncultured Rubrobacteraceae bacterium</name>
    <dbReference type="NCBI Taxonomy" id="349277"/>
    <lineage>
        <taxon>Bacteria</taxon>
        <taxon>Bacillati</taxon>
        <taxon>Actinomycetota</taxon>
        <taxon>Rubrobacteria</taxon>
        <taxon>Rubrobacterales</taxon>
        <taxon>Rubrobacteraceae</taxon>
        <taxon>environmental samples</taxon>
    </lineage>
</organism>
<dbReference type="Pfam" id="PF00293">
    <property type="entry name" value="NUDIX"/>
    <property type="match status" value="1"/>
</dbReference>